<dbReference type="Proteomes" id="UP000295075">
    <property type="component" value="Unassembled WGS sequence"/>
</dbReference>
<dbReference type="Gene3D" id="3.30.497.10">
    <property type="entry name" value="Antithrombin, subunit I, domain 2"/>
    <property type="match status" value="2"/>
</dbReference>
<comment type="similarity">
    <text evidence="1">Belongs to the serpin family.</text>
</comment>
<comment type="caution">
    <text evidence="3">The sequence shown here is derived from an EMBL/GenBank/DDBJ whole genome shotgun (WGS) entry which is preliminary data.</text>
</comment>
<sequence length="383" mass="40341">MDADVVGAVNELTGRWVRSLGPGNTVVSGLGLWPLLAILATAADEPGRAELAAAAQVAAADGSRLAVQLIDALDESADLHAALGVWVSEQLKLAESFGEVVPAPVVGMLTGQSAVDKPKLDAWTTEHTDGLIREMPVVIDPDVMLVLASALCLRTTWARPFTEQIKRLQGDWAGSWHWLERTDHDLDSVRRYDDLTVITVRGDADVDVLLGLGSGDVVGGLLDAAGRPADGVPGSALIEGSGEVAPGVQIGKTTSARPDVRLSLPSFQVSSSHDLLESAELFGLSAVTSNPGERGHFSAISPAPLAIGQAKQEVLARFFATGFEAAAVTTMAMTRAAMVTRHERRLDVVLDRPFAFAAVLRESRLPIVAGWINSPTEAGRTAD</sequence>
<dbReference type="GO" id="GO:0004867">
    <property type="term" value="F:serine-type endopeptidase inhibitor activity"/>
    <property type="evidence" value="ECO:0007669"/>
    <property type="project" value="InterPro"/>
</dbReference>
<dbReference type="SMART" id="SM00093">
    <property type="entry name" value="SERPIN"/>
    <property type="match status" value="1"/>
</dbReference>
<name>A0A4V2XR90_9ACTN</name>
<proteinExistence type="inferred from homology"/>
<evidence type="ECO:0000313" key="4">
    <source>
        <dbReference type="Proteomes" id="UP000295075"/>
    </source>
</evidence>
<dbReference type="InterPro" id="IPR000215">
    <property type="entry name" value="Serpin_fam"/>
</dbReference>
<dbReference type="RefSeq" id="WP_132407815.1">
    <property type="nucleotide sequence ID" value="NZ_SMKA01000068.1"/>
</dbReference>
<dbReference type="PANTHER" id="PTHR11461">
    <property type="entry name" value="SERINE PROTEASE INHIBITOR, SERPIN"/>
    <property type="match status" value="1"/>
</dbReference>
<dbReference type="GO" id="GO:0005615">
    <property type="term" value="C:extracellular space"/>
    <property type="evidence" value="ECO:0007669"/>
    <property type="project" value="InterPro"/>
</dbReference>
<dbReference type="Pfam" id="PF00079">
    <property type="entry name" value="Serpin"/>
    <property type="match status" value="2"/>
</dbReference>
<dbReference type="InterPro" id="IPR023796">
    <property type="entry name" value="Serpin_dom"/>
</dbReference>
<evidence type="ECO:0000256" key="1">
    <source>
        <dbReference type="RuleBase" id="RU000411"/>
    </source>
</evidence>
<dbReference type="InterPro" id="IPR042178">
    <property type="entry name" value="Serpin_sf_1"/>
</dbReference>
<dbReference type="SUPFAM" id="SSF56574">
    <property type="entry name" value="Serpins"/>
    <property type="match status" value="2"/>
</dbReference>
<reference evidence="3 4" key="1">
    <citation type="submission" date="2019-03" db="EMBL/GenBank/DDBJ databases">
        <title>Draft genome sequences of novel Actinobacteria.</title>
        <authorList>
            <person name="Sahin N."/>
            <person name="Ay H."/>
            <person name="Saygin H."/>
        </authorList>
    </citation>
    <scope>NUCLEOTIDE SEQUENCE [LARGE SCALE GENOMIC DNA]</scope>
    <source>
        <strain evidence="3 4">JCM 30547</strain>
    </source>
</reference>
<dbReference type="EMBL" id="SMKA01000068">
    <property type="protein sequence ID" value="TDC28915.1"/>
    <property type="molecule type" value="Genomic_DNA"/>
</dbReference>
<gene>
    <name evidence="3" type="ORF">E1261_17100</name>
</gene>
<dbReference type="PANTHER" id="PTHR11461:SF329">
    <property type="entry name" value="SERPIN DOMAIN-CONTAINING PROTEIN"/>
    <property type="match status" value="1"/>
</dbReference>
<accession>A0A4V2XR90</accession>
<dbReference type="InterPro" id="IPR036186">
    <property type="entry name" value="Serpin_sf"/>
</dbReference>
<dbReference type="OrthoDB" id="4847668at2"/>
<organism evidence="3 4">
    <name type="scientific">Kribbella albertanoniae</name>
    <dbReference type="NCBI Taxonomy" id="1266829"/>
    <lineage>
        <taxon>Bacteria</taxon>
        <taxon>Bacillati</taxon>
        <taxon>Actinomycetota</taxon>
        <taxon>Actinomycetes</taxon>
        <taxon>Propionibacteriales</taxon>
        <taxon>Kribbellaceae</taxon>
        <taxon>Kribbella</taxon>
    </lineage>
</organism>
<evidence type="ECO:0000259" key="2">
    <source>
        <dbReference type="SMART" id="SM00093"/>
    </source>
</evidence>
<dbReference type="AlphaFoldDB" id="A0A4V2XR90"/>
<keyword evidence="4" id="KW-1185">Reference proteome</keyword>
<feature type="domain" description="Serpin" evidence="2">
    <location>
        <begin position="10"/>
        <end position="375"/>
    </location>
</feature>
<evidence type="ECO:0000313" key="3">
    <source>
        <dbReference type="EMBL" id="TDC28915.1"/>
    </source>
</evidence>
<protein>
    <submittedName>
        <fullName evidence="3">Proteinase inhibitor I4 serpin</fullName>
    </submittedName>
</protein>